<dbReference type="GeneID" id="103323861"/>
<reference evidence="3" key="1">
    <citation type="journal article" date="2012" name="Nat. Commun.">
        <title>The genome of Prunus mume.</title>
        <authorList>
            <person name="Zhang Q."/>
            <person name="Chen W."/>
            <person name="Sun L."/>
            <person name="Zhao F."/>
            <person name="Huang B."/>
            <person name="Yang W."/>
            <person name="Tao Y."/>
            <person name="Wang J."/>
            <person name="Yuan Z."/>
            <person name="Fan G."/>
            <person name="Xing Z."/>
            <person name="Han C."/>
            <person name="Pan H."/>
            <person name="Zhong X."/>
            <person name="Shi W."/>
            <person name="Liang X."/>
            <person name="Du D."/>
            <person name="Sun F."/>
            <person name="Xu Z."/>
            <person name="Hao R."/>
            <person name="Lv T."/>
            <person name="Lv Y."/>
            <person name="Zheng Z."/>
            <person name="Sun M."/>
            <person name="Luo L."/>
            <person name="Cai M."/>
            <person name="Gao Y."/>
            <person name="Wang J."/>
            <person name="Yin Y."/>
            <person name="Xu X."/>
            <person name="Cheng T."/>
            <person name="Wang J."/>
        </authorList>
    </citation>
    <scope>NUCLEOTIDE SEQUENCE [LARGE SCALE GENOMIC DNA]</scope>
</reference>
<feature type="compositionally biased region" description="Gly residues" evidence="1">
    <location>
        <begin position="26"/>
        <end position="58"/>
    </location>
</feature>
<feature type="compositionally biased region" description="Basic and acidic residues" evidence="1">
    <location>
        <begin position="59"/>
        <end position="68"/>
    </location>
</feature>
<evidence type="ECO:0000256" key="2">
    <source>
        <dbReference type="SAM" id="SignalP"/>
    </source>
</evidence>
<accession>A0ABM0NFN6</accession>
<name>A0ABM0NFN6_PRUMU</name>
<organism evidence="3 4">
    <name type="scientific">Prunus mume</name>
    <name type="common">Japanese apricot</name>
    <name type="synonym">Armeniaca mume</name>
    <dbReference type="NCBI Taxonomy" id="102107"/>
    <lineage>
        <taxon>Eukaryota</taxon>
        <taxon>Viridiplantae</taxon>
        <taxon>Streptophyta</taxon>
        <taxon>Embryophyta</taxon>
        <taxon>Tracheophyta</taxon>
        <taxon>Spermatophyta</taxon>
        <taxon>Magnoliopsida</taxon>
        <taxon>eudicotyledons</taxon>
        <taxon>Gunneridae</taxon>
        <taxon>Pentapetalae</taxon>
        <taxon>rosids</taxon>
        <taxon>fabids</taxon>
        <taxon>Rosales</taxon>
        <taxon>Rosaceae</taxon>
        <taxon>Amygdaloideae</taxon>
        <taxon>Amygdaleae</taxon>
        <taxon>Prunus</taxon>
    </lineage>
</organism>
<keyword evidence="2" id="KW-0732">Signal</keyword>
<reference evidence="4" key="2">
    <citation type="submission" date="2025-08" db="UniProtKB">
        <authorList>
            <consortium name="RefSeq"/>
        </authorList>
    </citation>
    <scope>IDENTIFICATION</scope>
</reference>
<feature type="region of interest" description="Disordered" evidence="1">
    <location>
        <begin position="26"/>
        <end position="68"/>
    </location>
</feature>
<keyword evidence="3" id="KW-1185">Reference proteome</keyword>
<evidence type="ECO:0000313" key="3">
    <source>
        <dbReference type="Proteomes" id="UP000694861"/>
    </source>
</evidence>
<gene>
    <name evidence="4" type="primary">LOC103323861</name>
</gene>
<proteinExistence type="predicted"/>
<sequence>MAVVVMTMAMAVAMVVCGGGGGGDGGGGCGNDGNDDGSGGGGDDGANSGGGSGGGGGELGEKESEFVKIEAKLHPYSGKRDGNFSQTHTMTIYYRGSNLRPLICSQDPFSLG</sequence>
<feature type="chain" id="PRO_5045235462" evidence="2">
    <location>
        <begin position="19"/>
        <end position="112"/>
    </location>
</feature>
<feature type="signal peptide" evidence="2">
    <location>
        <begin position="1"/>
        <end position="18"/>
    </location>
</feature>
<protein>
    <submittedName>
        <fullName evidence="4">rRNA 2'-O-methyltransferase fibrillarin-like</fullName>
    </submittedName>
</protein>
<evidence type="ECO:0000313" key="4">
    <source>
        <dbReference type="RefSeq" id="XP_008224104.1"/>
    </source>
</evidence>
<dbReference type="Proteomes" id="UP000694861">
    <property type="component" value="Linkage group LG2"/>
</dbReference>
<dbReference type="RefSeq" id="XP_008224104.1">
    <property type="nucleotide sequence ID" value="XM_008225882.1"/>
</dbReference>
<evidence type="ECO:0000256" key="1">
    <source>
        <dbReference type="SAM" id="MobiDB-lite"/>
    </source>
</evidence>